<reference evidence="2 3" key="1">
    <citation type="submission" date="2018-03" db="EMBL/GenBank/DDBJ databases">
        <authorList>
            <person name="Guldener U."/>
        </authorList>
    </citation>
    <scope>NUCLEOTIDE SEQUENCE [LARGE SCALE GENOMIC DNA]</scope>
    <source>
        <strain evidence="2 3">NBRC100155</strain>
    </source>
</reference>
<keyword evidence="3" id="KW-1185">Reference proteome</keyword>
<name>A0A5C3DTK8_9BASI</name>
<feature type="signal peptide" evidence="1">
    <location>
        <begin position="1"/>
        <end position="27"/>
    </location>
</feature>
<gene>
    <name evidence="2" type="ORF">UTRI_00893_B</name>
</gene>
<evidence type="ECO:0000256" key="1">
    <source>
        <dbReference type="SAM" id="SignalP"/>
    </source>
</evidence>
<dbReference type="AlphaFoldDB" id="A0A5C3DTK8"/>
<dbReference type="PROSITE" id="PS51257">
    <property type="entry name" value="PROKAR_LIPOPROTEIN"/>
    <property type="match status" value="1"/>
</dbReference>
<feature type="chain" id="PRO_5022767534" evidence="1">
    <location>
        <begin position="28"/>
        <end position="211"/>
    </location>
</feature>
<dbReference type="EMBL" id="OOIN01000001">
    <property type="protein sequence ID" value="SPO20496.1"/>
    <property type="molecule type" value="Genomic_DNA"/>
</dbReference>
<proteinExistence type="predicted"/>
<sequence length="211" mass="21783">MMMKRNTIFSATLALTLTLFSCGSVIGAAIPSAADAGSPVAVCTVPACLRDLKTISNLARGITFSTCADKNHPAPAGTTYASVSITKESGFQSQFWDAGTKLDTYWLYQYLNPLLTCQKGFKSDCWEAPAAGQGCAKPPTAAAVAAAAPAPKRRAVARWALASEGGVGAGRSIRSASVMAGGGESTVEKKKPKVGTRDVDLVPLGDPSLIV</sequence>
<keyword evidence="1" id="KW-0732">Signal</keyword>
<organism evidence="2 3">
    <name type="scientific">Ustilago trichophora</name>
    <dbReference type="NCBI Taxonomy" id="86804"/>
    <lineage>
        <taxon>Eukaryota</taxon>
        <taxon>Fungi</taxon>
        <taxon>Dikarya</taxon>
        <taxon>Basidiomycota</taxon>
        <taxon>Ustilaginomycotina</taxon>
        <taxon>Ustilaginomycetes</taxon>
        <taxon>Ustilaginales</taxon>
        <taxon>Ustilaginaceae</taxon>
        <taxon>Ustilago</taxon>
    </lineage>
</organism>
<evidence type="ECO:0000313" key="2">
    <source>
        <dbReference type="EMBL" id="SPO20496.1"/>
    </source>
</evidence>
<dbReference type="Proteomes" id="UP000324022">
    <property type="component" value="Unassembled WGS sequence"/>
</dbReference>
<protein>
    <submittedName>
        <fullName evidence="2">Uncharacterized protein</fullName>
    </submittedName>
</protein>
<accession>A0A5C3DTK8</accession>
<evidence type="ECO:0000313" key="3">
    <source>
        <dbReference type="Proteomes" id="UP000324022"/>
    </source>
</evidence>